<dbReference type="InterPro" id="IPR009000">
    <property type="entry name" value="Transl_B-barrel_sf"/>
</dbReference>
<protein>
    <recommendedName>
        <fullName evidence="5">Ribosome maturation factor RimM</fullName>
    </recommendedName>
</protein>
<keyword evidence="2 5" id="KW-0690">Ribosome biogenesis</keyword>
<dbReference type="GO" id="GO:0006364">
    <property type="term" value="P:rRNA processing"/>
    <property type="evidence" value="ECO:0007669"/>
    <property type="project" value="UniProtKB-UniRule"/>
</dbReference>
<dbReference type="Gene3D" id="2.40.30.60">
    <property type="entry name" value="RimM"/>
    <property type="match status" value="1"/>
</dbReference>
<feature type="domain" description="RimM N-terminal" evidence="6">
    <location>
        <begin position="27"/>
        <end position="122"/>
    </location>
</feature>
<evidence type="ECO:0000313" key="9">
    <source>
        <dbReference type="Proteomes" id="UP000562027"/>
    </source>
</evidence>
<name>A0A840LCI6_9BURK</name>
<dbReference type="Gene3D" id="2.30.30.240">
    <property type="entry name" value="PRC-barrel domain"/>
    <property type="match status" value="1"/>
</dbReference>
<dbReference type="SUPFAM" id="SSF50346">
    <property type="entry name" value="PRC-barrel domain"/>
    <property type="match status" value="1"/>
</dbReference>
<comment type="domain">
    <text evidence="5">The PRC barrel domain binds ribosomal protein uS19.</text>
</comment>
<dbReference type="GO" id="GO:0042274">
    <property type="term" value="P:ribosomal small subunit biogenesis"/>
    <property type="evidence" value="ECO:0007669"/>
    <property type="project" value="UniProtKB-UniRule"/>
</dbReference>
<dbReference type="Pfam" id="PF01782">
    <property type="entry name" value="RimM"/>
    <property type="match status" value="1"/>
</dbReference>
<dbReference type="EMBL" id="JACHLP010000004">
    <property type="protein sequence ID" value="MBB4843898.1"/>
    <property type="molecule type" value="Genomic_DNA"/>
</dbReference>
<feature type="domain" description="Ribosome maturation factor RimM PRC barrel" evidence="7">
    <location>
        <begin position="134"/>
        <end position="205"/>
    </location>
</feature>
<dbReference type="InterPro" id="IPR056792">
    <property type="entry name" value="PRC_RimM"/>
</dbReference>
<dbReference type="Proteomes" id="UP000562027">
    <property type="component" value="Unassembled WGS sequence"/>
</dbReference>
<dbReference type="PANTHER" id="PTHR33692">
    <property type="entry name" value="RIBOSOME MATURATION FACTOR RIMM"/>
    <property type="match status" value="1"/>
</dbReference>
<keyword evidence="9" id="KW-1185">Reference proteome</keyword>
<dbReference type="GO" id="GO:0005840">
    <property type="term" value="C:ribosome"/>
    <property type="evidence" value="ECO:0007669"/>
    <property type="project" value="InterPro"/>
</dbReference>
<accession>A0A840LCI6</accession>
<comment type="similarity">
    <text evidence="5">Belongs to the RimM family.</text>
</comment>
<dbReference type="GO" id="GO:0043022">
    <property type="term" value="F:ribosome binding"/>
    <property type="evidence" value="ECO:0007669"/>
    <property type="project" value="InterPro"/>
</dbReference>
<proteinExistence type="inferred from homology"/>
<evidence type="ECO:0000256" key="1">
    <source>
        <dbReference type="ARBA" id="ARBA00022490"/>
    </source>
</evidence>
<dbReference type="Pfam" id="PF24986">
    <property type="entry name" value="PRC_RimM"/>
    <property type="match status" value="1"/>
</dbReference>
<comment type="caution">
    <text evidence="8">The sequence shown here is derived from an EMBL/GenBank/DDBJ whole genome shotgun (WGS) entry which is preliminary data.</text>
</comment>
<dbReference type="InterPro" id="IPR011961">
    <property type="entry name" value="RimM"/>
</dbReference>
<dbReference type="InterPro" id="IPR036976">
    <property type="entry name" value="RimM_N_sf"/>
</dbReference>
<keyword evidence="3 5" id="KW-0698">rRNA processing</keyword>
<keyword evidence="4 5" id="KW-0143">Chaperone</keyword>
<evidence type="ECO:0000256" key="2">
    <source>
        <dbReference type="ARBA" id="ARBA00022517"/>
    </source>
</evidence>
<comment type="subunit">
    <text evidence="5">Binds ribosomal protein uS19.</text>
</comment>
<dbReference type="SUPFAM" id="SSF50447">
    <property type="entry name" value="Translation proteins"/>
    <property type="match status" value="1"/>
</dbReference>
<evidence type="ECO:0000313" key="8">
    <source>
        <dbReference type="EMBL" id="MBB4843898.1"/>
    </source>
</evidence>
<dbReference type="PANTHER" id="PTHR33692:SF1">
    <property type="entry name" value="RIBOSOME MATURATION FACTOR RIMM"/>
    <property type="match status" value="1"/>
</dbReference>
<dbReference type="GO" id="GO:0005737">
    <property type="term" value="C:cytoplasm"/>
    <property type="evidence" value="ECO:0007669"/>
    <property type="project" value="UniProtKB-SubCell"/>
</dbReference>
<evidence type="ECO:0000259" key="6">
    <source>
        <dbReference type="Pfam" id="PF01782"/>
    </source>
</evidence>
<evidence type="ECO:0000256" key="4">
    <source>
        <dbReference type="ARBA" id="ARBA00023186"/>
    </source>
</evidence>
<dbReference type="RefSeq" id="WP_184299562.1">
    <property type="nucleotide sequence ID" value="NZ_JACHLP010000004.1"/>
</dbReference>
<evidence type="ECO:0000256" key="3">
    <source>
        <dbReference type="ARBA" id="ARBA00022552"/>
    </source>
</evidence>
<dbReference type="InterPro" id="IPR011033">
    <property type="entry name" value="PRC_barrel-like_sf"/>
</dbReference>
<dbReference type="AlphaFoldDB" id="A0A840LCI6"/>
<sequence>MTRVPADPRPSSSASEEVSWPEDAIEVGCVLDAWGVKGWFKVQAYSSDAQALFSSRRWFLKRPEIGGQAAPALPQGSKALPALLKILSIREHGEGLVANAQNVADRNAAEALRGARIFISRSAFPAADPDEYYWVDLIGLTVLNRQGETLGQVEGLIDAGPHSVLRIIPPGLVAPVKPDQERLVPFVARFVDDVDLEQRVITVDWGLDF</sequence>
<evidence type="ECO:0000259" key="7">
    <source>
        <dbReference type="Pfam" id="PF24986"/>
    </source>
</evidence>
<keyword evidence="1 5" id="KW-0963">Cytoplasm</keyword>
<evidence type="ECO:0000256" key="5">
    <source>
        <dbReference type="HAMAP-Rule" id="MF_00014"/>
    </source>
</evidence>
<dbReference type="NCBIfam" id="TIGR02273">
    <property type="entry name" value="16S_RimM"/>
    <property type="match status" value="1"/>
</dbReference>
<comment type="subcellular location">
    <subcellularLocation>
        <location evidence="5">Cytoplasm</location>
    </subcellularLocation>
</comment>
<comment type="function">
    <text evidence="5">An accessory protein needed during the final step in the assembly of 30S ribosomal subunit, possibly for assembly of the head region. Essential for efficient processing of 16S rRNA. May be needed both before and after RbfA during the maturation of 16S rRNA. It has affinity for free ribosomal 30S subunits but not for 70S ribosomes.</text>
</comment>
<organism evidence="8 9">
    <name type="scientific">Roseateles oligotrophus</name>
    <dbReference type="NCBI Taxonomy" id="1769250"/>
    <lineage>
        <taxon>Bacteria</taxon>
        <taxon>Pseudomonadati</taxon>
        <taxon>Pseudomonadota</taxon>
        <taxon>Betaproteobacteria</taxon>
        <taxon>Burkholderiales</taxon>
        <taxon>Sphaerotilaceae</taxon>
        <taxon>Roseateles</taxon>
    </lineage>
</organism>
<reference evidence="8 9" key="1">
    <citation type="submission" date="2020-08" db="EMBL/GenBank/DDBJ databases">
        <title>Functional genomics of gut bacteria from endangered species of beetles.</title>
        <authorList>
            <person name="Carlos-Shanley C."/>
        </authorList>
    </citation>
    <scope>NUCLEOTIDE SEQUENCE [LARGE SCALE GENOMIC DNA]</scope>
    <source>
        <strain evidence="8 9">S00239</strain>
    </source>
</reference>
<dbReference type="HAMAP" id="MF_00014">
    <property type="entry name" value="Ribosome_mat_RimM"/>
    <property type="match status" value="1"/>
</dbReference>
<dbReference type="InterPro" id="IPR002676">
    <property type="entry name" value="RimM_N"/>
</dbReference>
<gene>
    <name evidence="5" type="primary">rimM</name>
    <name evidence="8" type="ORF">HNP55_002421</name>
</gene>